<dbReference type="OrthoDB" id="7061662at2"/>
<dbReference type="InterPro" id="IPR035996">
    <property type="entry name" value="4pyrrol_Methylase_sf"/>
</dbReference>
<dbReference type="AlphaFoldDB" id="A0A679I4V8"/>
<dbReference type="Proteomes" id="UP000463961">
    <property type="component" value="Chromosome"/>
</dbReference>
<dbReference type="Gene3D" id="3.30.950.10">
    <property type="entry name" value="Methyltransferase, Cobalt-precorrin-4 Transmethylase, Domain 2"/>
    <property type="match status" value="1"/>
</dbReference>
<proteinExistence type="predicted"/>
<dbReference type="PANTHER" id="PTHR46111:SF2">
    <property type="entry name" value="SAM-DEPENDENT METHYLTRANSFERASE"/>
    <property type="match status" value="1"/>
</dbReference>
<dbReference type="SUPFAM" id="SSF53790">
    <property type="entry name" value="Tetrapyrrole methylase"/>
    <property type="match status" value="1"/>
</dbReference>
<dbReference type="InterPro" id="IPR014777">
    <property type="entry name" value="4pyrrole_Mease_sub1"/>
</dbReference>
<dbReference type="CDD" id="cd11649">
    <property type="entry name" value="RsmI_like"/>
    <property type="match status" value="1"/>
</dbReference>
<dbReference type="InterPro" id="IPR008189">
    <property type="entry name" value="rRNA_ssu_MeTfrase_I"/>
</dbReference>
<dbReference type="GO" id="GO:0008168">
    <property type="term" value="F:methyltransferase activity"/>
    <property type="evidence" value="ECO:0007669"/>
    <property type="project" value="InterPro"/>
</dbReference>
<evidence type="ECO:0000313" key="1">
    <source>
        <dbReference type="EMBL" id="BBU69427.1"/>
    </source>
</evidence>
<dbReference type="RefSeq" id="WP_162049864.1">
    <property type="nucleotide sequence ID" value="NZ_AP019011.1"/>
</dbReference>
<dbReference type="Gene3D" id="3.40.1010.10">
    <property type="entry name" value="Cobalt-precorrin-4 Transmethylase, Domain 1"/>
    <property type="match status" value="1"/>
</dbReference>
<gene>
    <name evidence="1" type="ORF">ICHIAU1_17100</name>
</gene>
<dbReference type="InterPro" id="IPR014776">
    <property type="entry name" value="4pyrrole_Mease_sub2"/>
</dbReference>
<organism evidence="1 2">
    <name type="scientific">Fluviibacter phosphoraccumulans</name>
    <dbReference type="NCBI Taxonomy" id="1751046"/>
    <lineage>
        <taxon>Bacteria</taxon>
        <taxon>Pseudomonadati</taxon>
        <taxon>Pseudomonadota</taxon>
        <taxon>Betaproteobacteria</taxon>
        <taxon>Rhodocyclales</taxon>
        <taxon>Fluviibacteraceae</taxon>
        <taxon>Fluviibacter</taxon>
    </lineage>
</organism>
<protein>
    <submittedName>
        <fullName evidence="1">Uncharacterized protein</fullName>
    </submittedName>
</protein>
<dbReference type="PANTHER" id="PTHR46111">
    <property type="entry name" value="RIBOSOMAL RNA SMALL SUBUNIT METHYLTRANSFERASE I"/>
    <property type="match status" value="1"/>
</dbReference>
<dbReference type="EMBL" id="AP022345">
    <property type="protein sequence ID" value="BBU69427.1"/>
    <property type="molecule type" value="Genomic_DNA"/>
</dbReference>
<reference evidence="2" key="1">
    <citation type="submission" date="2020-01" db="EMBL/GenBank/DDBJ databases">
        <title>Phosphoaccumulans saitamaens gen. nov., sp. nov., a polyphosphate accumulating bacterium isolated from surface river water.</title>
        <authorList>
            <person name="Watanabe K."/>
            <person name="Suda W."/>
        </authorList>
    </citation>
    <scope>NUCLEOTIDE SEQUENCE [LARGE SCALE GENOMIC DNA]</scope>
    <source>
        <strain evidence="2">ICHIAU1</strain>
    </source>
</reference>
<evidence type="ECO:0000313" key="2">
    <source>
        <dbReference type="Proteomes" id="UP000463961"/>
    </source>
</evidence>
<sequence length="243" mass="26441">MTLHLIPVPLSELSEADPALSLTADVLDLTRSLRHFVVENAKSARAFLKTVQMPVPIAELSIKELPGRGKMGKSDAKTSDWDDLLVPIAQGFAIGMLSEAGCPAVADPGADLVKRAHQRNIPVRPHIGPSSLLLALMGSGLGGQNFAFHGYLPQDEAGRKQALTRLEDESRRQGQTQIVIETPYRNRAFFESLINGLKPDTQLCVAADLTMPSQLLMTQTVQAWKKAGAPNLDKRPAVFLFKK</sequence>
<accession>A0A679I4V8</accession>
<name>A0A679I4V8_9RHOO</name>
<keyword evidence="2" id="KW-1185">Reference proteome</keyword>